<comment type="caution">
    <text evidence="12">The sequence shown here is derived from an EMBL/GenBank/DDBJ whole genome shotgun (WGS) entry which is preliminary data.</text>
</comment>
<dbReference type="InterPro" id="IPR042322">
    <property type="entry name" value="Pbn1"/>
</dbReference>
<reference evidence="12 13" key="1">
    <citation type="submission" date="2017-06" db="EMBL/GenBank/DDBJ databases">
        <title>Ant-infecting Ophiocordyceps genomes reveal a high diversity of potential behavioral manipulation genes and a possible major role for enterotoxins.</title>
        <authorList>
            <person name="De Bekker C."/>
            <person name="Evans H.C."/>
            <person name="Brachmann A."/>
            <person name="Hughes D.P."/>
        </authorList>
    </citation>
    <scope>NUCLEOTIDE SEQUENCE [LARGE SCALE GENOMIC DNA]</scope>
    <source>
        <strain evidence="12 13">1348a</strain>
    </source>
</reference>
<comment type="pathway">
    <text evidence="2 11">Glycolipid biosynthesis; glycosylphosphatidylinositol-anchor biosynthesis.</text>
</comment>
<dbReference type="UniPathway" id="UPA00196"/>
<dbReference type="PANTHER" id="PTHR28533:SF1">
    <property type="entry name" value="PROTEIN PBN1"/>
    <property type="match status" value="1"/>
</dbReference>
<evidence type="ECO:0000313" key="12">
    <source>
        <dbReference type="EMBL" id="PHH69612.1"/>
    </source>
</evidence>
<gene>
    <name evidence="12" type="ORF">CDD82_7650</name>
</gene>
<evidence type="ECO:0000256" key="4">
    <source>
        <dbReference type="ARBA" id="ARBA00020410"/>
    </source>
</evidence>
<evidence type="ECO:0000256" key="3">
    <source>
        <dbReference type="ARBA" id="ARBA00010345"/>
    </source>
</evidence>
<dbReference type="Pfam" id="PF08320">
    <property type="entry name" value="PIG-X"/>
    <property type="match status" value="1"/>
</dbReference>
<evidence type="ECO:0000256" key="1">
    <source>
        <dbReference type="ARBA" id="ARBA00004643"/>
    </source>
</evidence>
<keyword evidence="8 11" id="KW-1133">Transmembrane helix</keyword>
<dbReference type="GO" id="GO:0006506">
    <property type="term" value="P:GPI anchor biosynthetic process"/>
    <property type="evidence" value="ECO:0007669"/>
    <property type="project" value="UniProtKB-UniPathway"/>
</dbReference>
<proteinExistence type="inferred from homology"/>
<accession>A0A2C5YQL1</accession>
<dbReference type="GO" id="GO:0000030">
    <property type="term" value="F:mannosyltransferase activity"/>
    <property type="evidence" value="ECO:0007669"/>
    <property type="project" value="TreeGrafter"/>
</dbReference>
<comment type="similarity">
    <text evidence="3 11">Belongs to the PIGX family.</text>
</comment>
<keyword evidence="9 11" id="KW-0472">Membrane</keyword>
<feature type="transmembrane region" description="Helical" evidence="11">
    <location>
        <begin position="444"/>
        <end position="465"/>
    </location>
</feature>
<comment type="function">
    <text evidence="11">Required for proper folding and/or the stability of a subset of proteins in the endoplasmic reticulum. Component of glycosylphosphatidylinositol-mannosyltransferase 1 which transfers the first of the 4 mannoses in the GPI-anchor precursors during GPI-anchor biosynthesis. Probably acts by stabilizing the mannosyltransferase GPI14.</text>
</comment>
<dbReference type="PANTHER" id="PTHR28533">
    <property type="entry name" value="PROTEIN PBN1"/>
    <property type="match status" value="1"/>
</dbReference>
<keyword evidence="7 11" id="KW-0256">Endoplasmic reticulum</keyword>
<evidence type="ECO:0000256" key="5">
    <source>
        <dbReference type="ARBA" id="ARBA00022502"/>
    </source>
</evidence>
<evidence type="ECO:0000256" key="7">
    <source>
        <dbReference type="ARBA" id="ARBA00022824"/>
    </source>
</evidence>
<dbReference type="GO" id="GO:1990529">
    <property type="term" value="C:glycosylphosphatidylinositol-mannosyltransferase I complex"/>
    <property type="evidence" value="ECO:0007669"/>
    <property type="project" value="TreeGrafter"/>
</dbReference>
<evidence type="ECO:0000256" key="11">
    <source>
        <dbReference type="RuleBase" id="RU366056"/>
    </source>
</evidence>
<evidence type="ECO:0000256" key="10">
    <source>
        <dbReference type="ARBA" id="ARBA00023180"/>
    </source>
</evidence>
<sequence length="492" mass="54519">MRERITFVHAEGAQINAEAIAVQSTGLVGPWIHAARQDRFTLAVDELPPELSRLLESYTELDIAWASPYSYVALEPFSSRISPGIHVSYSPSKSNAADASELCLLLQIFGPLDCMHAEAFTRDDVDGSSYFYQELQDIASFVDSVDKRICKETDRDCQSRLRTILTASSLDISFKSTGQHVKVSALWPLGDRLLQVSGSSERRTEVGIFAKHVPPGLEPQEIGISGLLTVLGEQTEPSPTLFSFAARHHTSKASFSSAYLSPTGLHPTLKLDLSSSKPPNQDMECRVYAYLTLPKSIFADRFQFEDKLFLASKNLSASRYTSLPVDLEAPEYATNTWGSSVLLELAPPASEENEFWSVEVPLHLRYQKPNTRGQLQIEAPFPAVFWACELLQETDLSTNPFDRRALGFDRLFSADTVFWHLSPIRDSRGFLTNSIPVPVLKADAAPWITVGTSAVVGLGFIWVIWKLLVSHMTAGQASNGSKTRDSKDKKNK</sequence>
<name>A0A2C5YQL1_9HYPO</name>
<evidence type="ECO:0000313" key="13">
    <source>
        <dbReference type="Proteomes" id="UP000224854"/>
    </source>
</evidence>
<keyword evidence="5 11" id="KW-0337">GPI-anchor biosynthesis</keyword>
<evidence type="ECO:0000256" key="6">
    <source>
        <dbReference type="ARBA" id="ARBA00022692"/>
    </source>
</evidence>
<dbReference type="GO" id="GO:0005789">
    <property type="term" value="C:endoplasmic reticulum membrane"/>
    <property type="evidence" value="ECO:0007669"/>
    <property type="project" value="UniProtKB-SubCell"/>
</dbReference>
<keyword evidence="13" id="KW-1185">Reference proteome</keyword>
<keyword evidence="10" id="KW-0325">Glycoprotein</keyword>
<dbReference type="OrthoDB" id="5546453at2759"/>
<dbReference type="SMART" id="SM00780">
    <property type="entry name" value="PIG-X"/>
    <property type="match status" value="1"/>
</dbReference>
<comment type="subcellular location">
    <subcellularLocation>
        <location evidence="11">Endoplasmic reticulum membrane</location>
        <topology evidence="11">Single-pass membrane protein</topology>
    </subcellularLocation>
    <subcellularLocation>
        <location evidence="1">Endoplasmic reticulum membrane</location>
        <topology evidence="1">Single-pass type III membrane protein</topology>
    </subcellularLocation>
</comment>
<protein>
    <recommendedName>
        <fullName evidence="4 11">Protein PBN1</fullName>
    </recommendedName>
</protein>
<dbReference type="Proteomes" id="UP000224854">
    <property type="component" value="Unassembled WGS sequence"/>
</dbReference>
<evidence type="ECO:0000256" key="2">
    <source>
        <dbReference type="ARBA" id="ARBA00004687"/>
    </source>
</evidence>
<dbReference type="AlphaFoldDB" id="A0A2C5YQL1"/>
<dbReference type="InterPro" id="IPR013233">
    <property type="entry name" value="PIG-X/PBN1"/>
</dbReference>
<evidence type="ECO:0000256" key="9">
    <source>
        <dbReference type="ARBA" id="ARBA00023136"/>
    </source>
</evidence>
<evidence type="ECO:0000256" key="8">
    <source>
        <dbReference type="ARBA" id="ARBA00022989"/>
    </source>
</evidence>
<keyword evidence="6 11" id="KW-0812">Transmembrane</keyword>
<dbReference type="EMBL" id="NJEU01000910">
    <property type="protein sequence ID" value="PHH69612.1"/>
    <property type="molecule type" value="Genomic_DNA"/>
</dbReference>
<organism evidence="12 13">
    <name type="scientific">Ophiocordyceps australis</name>
    <dbReference type="NCBI Taxonomy" id="1399860"/>
    <lineage>
        <taxon>Eukaryota</taxon>
        <taxon>Fungi</taxon>
        <taxon>Dikarya</taxon>
        <taxon>Ascomycota</taxon>
        <taxon>Pezizomycotina</taxon>
        <taxon>Sordariomycetes</taxon>
        <taxon>Hypocreomycetidae</taxon>
        <taxon>Hypocreales</taxon>
        <taxon>Ophiocordycipitaceae</taxon>
        <taxon>Ophiocordyceps</taxon>
    </lineage>
</organism>